<feature type="chain" id="PRO_5004590439" description="WAP domain-containing protein" evidence="2">
    <location>
        <begin position="20"/>
        <end position="287"/>
    </location>
</feature>
<protein>
    <recommendedName>
        <fullName evidence="5">WAP domain-containing protein</fullName>
    </recommendedName>
</protein>
<sequence length="287" mass="33310">MKSFTVLCVLFAYFQFSIAEDEKSPQANHHHNHDKEPHHYDRVRVDNDEKPHHLDNVKNDNDVEPHHHDHVKNDNDEKPHHHNHVQNDNDEKPKHLLDCPKVTSCERIRIRNRACEVGSVRRQCLLTERCCQIESSQNGEGCCTRVLRSNLRNIISAPVKNFRDSILVSTCNKTKKFITSVFKILLQLPLINFSNNKMKLVLFLLFIVVAAQFVASEDDVVDDEDGTVHLHHGREKDSHEDETDKDYHYHDHVDDNHFGKKLNATKTSTTTTTKRKVEIKISTINLK</sequence>
<reference evidence="4" key="1">
    <citation type="submission" date="2011-05" db="EMBL/GenBank/DDBJ databases">
        <authorList>
            <person name="Richards S.R."/>
            <person name="Qu J."/>
            <person name="Jiang H."/>
            <person name="Jhangiani S.N."/>
            <person name="Agravi P."/>
            <person name="Goodspeed R."/>
            <person name="Gross S."/>
            <person name="Mandapat C."/>
            <person name="Jackson L."/>
            <person name="Mathew T."/>
            <person name="Pu L."/>
            <person name="Thornton R."/>
            <person name="Saada N."/>
            <person name="Wilczek-Boney K.B."/>
            <person name="Lee S."/>
            <person name="Kovar C."/>
            <person name="Wu Y."/>
            <person name="Scherer S.E."/>
            <person name="Worley K.C."/>
            <person name="Muzny D.M."/>
            <person name="Gibbs R."/>
        </authorList>
    </citation>
    <scope>NUCLEOTIDE SEQUENCE</scope>
    <source>
        <strain evidence="4">Brora</strain>
    </source>
</reference>
<keyword evidence="4" id="KW-1185">Reference proteome</keyword>
<dbReference type="Proteomes" id="UP000014500">
    <property type="component" value="Unassembled WGS sequence"/>
</dbReference>
<evidence type="ECO:0000256" key="2">
    <source>
        <dbReference type="SAM" id="SignalP"/>
    </source>
</evidence>
<evidence type="ECO:0008006" key="5">
    <source>
        <dbReference type="Google" id="ProtNLM"/>
    </source>
</evidence>
<feature type="region of interest" description="Disordered" evidence="1">
    <location>
        <begin position="50"/>
        <end position="95"/>
    </location>
</feature>
<proteinExistence type="predicted"/>
<feature type="signal peptide" evidence="2">
    <location>
        <begin position="1"/>
        <end position="19"/>
    </location>
</feature>
<dbReference type="HOGENOM" id="CLU_970824_0_0_1"/>
<reference evidence="3" key="2">
    <citation type="submission" date="2015-02" db="UniProtKB">
        <authorList>
            <consortium name="EnsemblMetazoa"/>
        </authorList>
    </citation>
    <scope>IDENTIFICATION</scope>
</reference>
<evidence type="ECO:0000256" key="1">
    <source>
        <dbReference type="SAM" id="MobiDB-lite"/>
    </source>
</evidence>
<evidence type="ECO:0000313" key="4">
    <source>
        <dbReference type="Proteomes" id="UP000014500"/>
    </source>
</evidence>
<feature type="region of interest" description="Disordered" evidence="1">
    <location>
        <begin position="226"/>
        <end position="246"/>
    </location>
</feature>
<evidence type="ECO:0000313" key="3">
    <source>
        <dbReference type="EnsemblMetazoa" id="SMAR011924-PA"/>
    </source>
</evidence>
<organism evidence="3 4">
    <name type="scientific">Strigamia maritima</name>
    <name type="common">European centipede</name>
    <name type="synonym">Geophilus maritimus</name>
    <dbReference type="NCBI Taxonomy" id="126957"/>
    <lineage>
        <taxon>Eukaryota</taxon>
        <taxon>Metazoa</taxon>
        <taxon>Ecdysozoa</taxon>
        <taxon>Arthropoda</taxon>
        <taxon>Myriapoda</taxon>
        <taxon>Chilopoda</taxon>
        <taxon>Pleurostigmophora</taxon>
        <taxon>Geophilomorpha</taxon>
        <taxon>Linotaeniidae</taxon>
        <taxon>Strigamia</taxon>
    </lineage>
</organism>
<name>T1JDP0_STRMM</name>
<dbReference type="EnsemblMetazoa" id="SMAR011924-RA">
    <property type="protein sequence ID" value="SMAR011924-PA"/>
    <property type="gene ID" value="SMAR011924"/>
</dbReference>
<keyword evidence="2" id="KW-0732">Signal</keyword>
<accession>T1JDP0</accession>
<dbReference type="EMBL" id="JH432107">
    <property type="status" value="NOT_ANNOTATED_CDS"/>
    <property type="molecule type" value="Genomic_DNA"/>
</dbReference>
<dbReference type="AlphaFoldDB" id="T1JDP0"/>